<organism evidence="1 2">
    <name type="scientific">Leadbettera azotonutricia (strain ATCC BAA-888 / DSM 13862 / ZAS-9)</name>
    <name type="common">Treponema azotonutricium</name>
    <dbReference type="NCBI Taxonomy" id="545695"/>
    <lineage>
        <taxon>Bacteria</taxon>
        <taxon>Pseudomonadati</taxon>
        <taxon>Spirochaetota</taxon>
        <taxon>Spirochaetia</taxon>
        <taxon>Spirochaetales</taxon>
        <taxon>Breznakiellaceae</taxon>
        <taxon>Leadbettera</taxon>
    </lineage>
</organism>
<reference evidence="1 2" key="2">
    <citation type="journal article" date="2011" name="ISME J.">
        <title>RNA-seq reveals cooperative metabolic interactions between two termite-gut spirochete species in co-culture.</title>
        <authorList>
            <person name="Rosenthal A.Z."/>
            <person name="Matson E.G."/>
            <person name="Eldar A."/>
            <person name="Leadbetter J.R."/>
        </authorList>
    </citation>
    <scope>NUCLEOTIDE SEQUENCE [LARGE SCALE GENOMIC DNA]</scope>
    <source>
        <strain evidence="2">ATCC BAA-888 / DSM 13862 / ZAS-9</strain>
    </source>
</reference>
<gene>
    <name evidence="1" type="ordered locus">TREAZ_2372</name>
</gene>
<accession>F5YGE5</accession>
<name>F5YGE5_LEAAZ</name>
<reference evidence="2" key="1">
    <citation type="submission" date="2009-12" db="EMBL/GenBank/DDBJ databases">
        <title>Complete sequence of Treponema azotonutricium strain ZAS-9.</title>
        <authorList>
            <person name="Tetu S.G."/>
            <person name="Matson E."/>
            <person name="Ren Q."/>
            <person name="Seshadri R."/>
            <person name="Elbourne L."/>
            <person name="Hassan K.A."/>
            <person name="Durkin A."/>
            <person name="Radune D."/>
            <person name="Mohamoud Y."/>
            <person name="Shay R."/>
            <person name="Jin S."/>
            <person name="Zhang X."/>
            <person name="Lucey K."/>
            <person name="Ballor N.R."/>
            <person name="Ottesen E."/>
            <person name="Rosenthal R."/>
            <person name="Allen A."/>
            <person name="Leadbetter J.R."/>
            <person name="Paulsen I.T."/>
        </authorList>
    </citation>
    <scope>NUCLEOTIDE SEQUENCE [LARGE SCALE GENOMIC DNA]</scope>
    <source>
        <strain evidence="2">ATCC BAA-888 / DSM 13862 / ZAS-9</strain>
    </source>
</reference>
<keyword evidence="2" id="KW-1185">Reference proteome</keyword>
<protein>
    <submittedName>
        <fullName evidence="1">Uncharacterized protein</fullName>
    </submittedName>
</protein>
<dbReference type="HOGENOM" id="CLU_2785342_0_0_12"/>
<proteinExistence type="predicted"/>
<evidence type="ECO:0000313" key="2">
    <source>
        <dbReference type="Proteomes" id="UP000009222"/>
    </source>
</evidence>
<evidence type="ECO:0000313" key="1">
    <source>
        <dbReference type="EMBL" id="AEF83101.1"/>
    </source>
</evidence>
<dbReference type="InParanoid" id="F5YGE5"/>
<dbReference type="AlphaFoldDB" id="F5YGE5"/>
<dbReference type="EMBL" id="CP001841">
    <property type="protein sequence ID" value="AEF83101.1"/>
    <property type="molecule type" value="Genomic_DNA"/>
</dbReference>
<dbReference type="STRING" id="545695.TREAZ_2372"/>
<dbReference type="KEGG" id="taz:TREAZ_2372"/>
<sequence>MPAVYIQEAKHAVELFVGYLPEYGLVPILELFMQRVMDPVDRLPFPGKPEIDFFLVVRLLVALDNPFF</sequence>
<dbReference type="Proteomes" id="UP000009222">
    <property type="component" value="Chromosome"/>
</dbReference>